<dbReference type="Pfam" id="PF01585">
    <property type="entry name" value="G-patch"/>
    <property type="match status" value="1"/>
</dbReference>
<comment type="caution">
    <text evidence="5">The sequence shown here is derived from an EMBL/GenBank/DDBJ whole genome shotgun (WGS) entry which is preliminary data.</text>
</comment>
<dbReference type="PIRSF" id="PIRSF017706">
    <property type="entry name" value="TFIP11"/>
    <property type="match status" value="1"/>
</dbReference>
<dbReference type="InterPro" id="IPR045211">
    <property type="entry name" value="TFP11/STIP/Ntr1"/>
</dbReference>
<evidence type="ECO:0000259" key="4">
    <source>
        <dbReference type="SMART" id="SM00443"/>
    </source>
</evidence>
<proteinExistence type="inferred from homology"/>
<sequence length="796" mass="91214">MAQSGLSNADFARLFRKEAQAPSEDQQARGDGGDAPVNTMLQAAMRRNEQEQWDDGAPPPRAGLGSFTRSQGPDESVNGNDDATTAEEKKRALSEAEMKRQFTWQKHTKGFGMKMMAKMGFTGRLGKDEKGVSTTLEVVQRPAQMGLGFGDFKEASTLKQNKRVEKELKGETYDEKEEQLARKRERELLHEDDSLWRKRKTPVGGRKYKKASEISEEAHQKKSRNEVILDMRGPDVRVLDKLTDAYVDQERLAEAAPKLGEELIYNVRMVVNLAQGRIYDLTQKIDANTSTLHSMRQEAKILKSQVDMDAMRWKNVKNMLTDMEKLESLSLQAVQTQNLEDVLIELRSIRTTYPREFEAYKLHQAVPSLVIPTLEALLSSTGMLEHTSAQVVAGQFRHVQLFLLEVPATSSHIGDEGGIGIFHHIREKHDFLGDEIYNHILEETMWPAVVQMVNAQWNVKSDPTACPSWFQLFRPHLTQEFADAFLHQLVLPRLKKECQRWTPQDTTLIHEWLSPWTASLDNALEALYPDIQLVLGNALNQWHPSDESVLPVISPWRALWGEAEFAKFTHRHIIRKLARCLQREFEVNPQDQQLQALRWVFAWQDYLPERQLVALFEGEFFPKWLRVLRRWVSSSASLPELEKWYVGWKRFFEKHNLATHPRIVIQFHGALVLLEAACSKDEDENADIPDLNPRAASSYQDALLKSKEAENEYSPNNTPSRSAKPTRTRPSHSIGIKEMIENLAISKNIMFMPKGFHDGQQVYLFGKHHILIEQGVVFVEKAKGQFKPVDIEELIE</sequence>
<dbReference type="AlphaFoldDB" id="A0A8K1CGV0"/>
<dbReference type="PANTHER" id="PTHR23329:SF1">
    <property type="entry name" value="TUFTELIN-INTERACTING PROTEIN 11"/>
    <property type="match status" value="1"/>
</dbReference>
<gene>
    <name evidence="5" type="ORF">Poli38472_002232</name>
</gene>
<feature type="compositionally biased region" description="Polar residues" evidence="3">
    <location>
        <begin position="713"/>
        <end position="723"/>
    </location>
</feature>
<dbReference type="GO" id="GO:0003676">
    <property type="term" value="F:nucleic acid binding"/>
    <property type="evidence" value="ECO:0007669"/>
    <property type="project" value="InterPro"/>
</dbReference>
<evidence type="ECO:0000313" key="5">
    <source>
        <dbReference type="EMBL" id="TMW63291.1"/>
    </source>
</evidence>
<keyword evidence="2" id="KW-0507">mRNA processing</keyword>
<dbReference type="InterPro" id="IPR024933">
    <property type="entry name" value="TFP11"/>
</dbReference>
<keyword evidence="2" id="KW-0539">Nucleus</keyword>
<reference evidence="5" key="1">
    <citation type="submission" date="2019-03" db="EMBL/GenBank/DDBJ databases">
        <title>Long read genome sequence of the mycoparasitic Pythium oligandrum ATCC 38472 isolated from sugarbeet rhizosphere.</title>
        <authorList>
            <person name="Gaulin E."/>
        </authorList>
    </citation>
    <scope>NUCLEOTIDE SEQUENCE</scope>
    <source>
        <strain evidence="5">ATCC 38472_TT</strain>
    </source>
</reference>
<evidence type="ECO:0000256" key="1">
    <source>
        <dbReference type="ARBA" id="ARBA00010900"/>
    </source>
</evidence>
<keyword evidence="2" id="KW-0747">Spliceosome</keyword>
<dbReference type="SMART" id="SM00443">
    <property type="entry name" value="G_patch"/>
    <property type="match status" value="1"/>
</dbReference>
<comment type="subcellular location">
    <subcellularLocation>
        <location evidence="2">Nucleus</location>
    </subcellularLocation>
</comment>
<evidence type="ECO:0000313" key="6">
    <source>
        <dbReference type="Proteomes" id="UP000794436"/>
    </source>
</evidence>
<feature type="compositionally biased region" description="Basic and acidic residues" evidence="3">
    <location>
        <begin position="86"/>
        <end position="100"/>
    </location>
</feature>
<feature type="compositionally biased region" description="Polar residues" evidence="3">
    <location>
        <begin position="67"/>
        <end position="83"/>
    </location>
</feature>
<dbReference type="Pfam" id="PF07842">
    <property type="entry name" value="GCFC"/>
    <property type="match status" value="1"/>
</dbReference>
<dbReference type="InterPro" id="IPR022783">
    <property type="entry name" value="GCFC_dom"/>
</dbReference>
<dbReference type="OrthoDB" id="29523at2759"/>
<name>A0A8K1CGV0_PYTOL</name>
<feature type="domain" description="G-patch" evidence="4">
    <location>
        <begin position="106"/>
        <end position="150"/>
    </location>
</feature>
<dbReference type="InterPro" id="IPR000467">
    <property type="entry name" value="G_patch_dom"/>
</dbReference>
<feature type="region of interest" description="Disordered" evidence="3">
    <location>
        <begin position="1"/>
        <end position="101"/>
    </location>
</feature>
<dbReference type="Proteomes" id="UP000794436">
    <property type="component" value="Unassembled WGS sequence"/>
</dbReference>
<organism evidence="5 6">
    <name type="scientific">Pythium oligandrum</name>
    <name type="common">Mycoparasitic fungus</name>
    <dbReference type="NCBI Taxonomy" id="41045"/>
    <lineage>
        <taxon>Eukaryota</taxon>
        <taxon>Sar</taxon>
        <taxon>Stramenopiles</taxon>
        <taxon>Oomycota</taxon>
        <taxon>Peronosporomycetes</taxon>
        <taxon>Pythiales</taxon>
        <taxon>Pythiaceae</taxon>
        <taxon>Pythium</taxon>
    </lineage>
</organism>
<keyword evidence="6" id="KW-1185">Reference proteome</keyword>
<dbReference type="EMBL" id="SPLM01000072">
    <property type="protein sequence ID" value="TMW63291.1"/>
    <property type="molecule type" value="Genomic_DNA"/>
</dbReference>
<feature type="region of interest" description="Disordered" evidence="3">
    <location>
        <begin position="708"/>
        <end position="731"/>
    </location>
</feature>
<comment type="similarity">
    <text evidence="1 2">Belongs to the TFP11/STIP family.</text>
</comment>
<evidence type="ECO:0000256" key="2">
    <source>
        <dbReference type="PIRNR" id="PIRNR017706"/>
    </source>
</evidence>
<protein>
    <recommendedName>
        <fullName evidence="4">G-patch domain-containing protein</fullName>
    </recommendedName>
</protein>
<evidence type="ECO:0000256" key="3">
    <source>
        <dbReference type="SAM" id="MobiDB-lite"/>
    </source>
</evidence>
<dbReference type="GO" id="GO:0000390">
    <property type="term" value="P:spliceosomal complex disassembly"/>
    <property type="evidence" value="ECO:0007669"/>
    <property type="project" value="InterPro"/>
</dbReference>
<dbReference type="PANTHER" id="PTHR23329">
    <property type="entry name" value="TUFTELIN-INTERACTING PROTEIN 11-RELATED"/>
    <property type="match status" value="1"/>
</dbReference>
<accession>A0A8K1CGV0</accession>
<keyword evidence="2" id="KW-0508">mRNA splicing</keyword>
<dbReference type="GO" id="GO:0071008">
    <property type="term" value="C:U2-type post-mRNA release spliceosomal complex"/>
    <property type="evidence" value="ECO:0007669"/>
    <property type="project" value="TreeGrafter"/>
</dbReference>